<dbReference type="HOGENOM" id="CLU_2948005_0_0_1"/>
<dbReference type="Proteomes" id="UP000007174">
    <property type="component" value="Unassembled WGS sequence"/>
</dbReference>
<feature type="non-terminal residue" evidence="2">
    <location>
        <position position="60"/>
    </location>
</feature>
<organism evidence="2 3">
    <name type="scientific">Colletotrichum higginsianum (strain IMI 349063)</name>
    <name type="common">Crucifer anthracnose fungus</name>
    <dbReference type="NCBI Taxonomy" id="759273"/>
    <lineage>
        <taxon>Eukaryota</taxon>
        <taxon>Fungi</taxon>
        <taxon>Dikarya</taxon>
        <taxon>Ascomycota</taxon>
        <taxon>Pezizomycotina</taxon>
        <taxon>Sordariomycetes</taxon>
        <taxon>Hypocreomycetidae</taxon>
        <taxon>Glomerellales</taxon>
        <taxon>Glomerellaceae</taxon>
        <taxon>Colletotrichum</taxon>
        <taxon>Colletotrichum destructivum species complex</taxon>
    </lineage>
</organism>
<dbReference type="AlphaFoldDB" id="H1V7P1"/>
<proteinExistence type="predicted"/>
<protein>
    <submittedName>
        <fullName evidence="2">Uncharacterized protein</fullName>
    </submittedName>
</protein>
<sequence length="60" mass="6982">TYNFPEVARSPGSQTTQPKTTGSAVRRRLKQARHCIVIMARRHSMTHRTCFMSRMVVHLR</sequence>
<reference evidence="3" key="1">
    <citation type="journal article" date="2012" name="Nat. Genet.">
        <title>Lifestyle transitions in plant pathogenic Colletotrichum fungi deciphered by genome and transcriptome analyses.</title>
        <authorList>
            <person name="O'Connell R.J."/>
            <person name="Thon M.R."/>
            <person name="Hacquard S."/>
            <person name="Amyotte S.G."/>
            <person name="Kleemann J."/>
            <person name="Torres M.F."/>
            <person name="Damm U."/>
            <person name="Buiate E.A."/>
            <person name="Epstein L."/>
            <person name="Alkan N."/>
            <person name="Altmueller J."/>
            <person name="Alvarado-Balderrama L."/>
            <person name="Bauser C.A."/>
            <person name="Becker C."/>
            <person name="Birren B.W."/>
            <person name="Chen Z."/>
            <person name="Choi J."/>
            <person name="Crouch J.A."/>
            <person name="Duvick J.P."/>
            <person name="Farman M.A."/>
            <person name="Gan P."/>
            <person name="Heiman D."/>
            <person name="Henrissat B."/>
            <person name="Howard R.J."/>
            <person name="Kabbage M."/>
            <person name="Koch C."/>
            <person name="Kracher B."/>
            <person name="Kubo Y."/>
            <person name="Law A.D."/>
            <person name="Lebrun M.-H."/>
            <person name="Lee Y.-H."/>
            <person name="Miyara I."/>
            <person name="Moore N."/>
            <person name="Neumann U."/>
            <person name="Nordstroem K."/>
            <person name="Panaccione D.G."/>
            <person name="Panstruga R."/>
            <person name="Place M."/>
            <person name="Proctor R.H."/>
            <person name="Prusky D."/>
            <person name="Rech G."/>
            <person name="Reinhardt R."/>
            <person name="Rollins J.A."/>
            <person name="Rounsley S."/>
            <person name="Schardl C.L."/>
            <person name="Schwartz D.C."/>
            <person name="Shenoy N."/>
            <person name="Shirasu K."/>
            <person name="Sikhakolli U.R."/>
            <person name="Stueber K."/>
            <person name="Sukno S.A."/>
            <person name="Sweigard J.A."/>
            <person name="Takano Y."/>
            <person name="Takahara H."/>
            <person name="Trail F."/>
            <person name="van der Does H.C."/>
            <person name="Voll L.M."/>
            <person name="Will I."/>
            <person name="Young S."/>
            <person name="Zeng Q."/>
            <person name="Zhang J."/>
            <person name="Zhou S."/>
            <person name="Dickman M.B."/>
            <person name="Schulze-Lefert P."/>
            <person name="Ver Loren van Themaat E."/>
            <person name="Ma L.-J."/>
            <person name="Vaillancourt L.J."/>
        </authorList>
    </citation>
    <scope>NUCLEOTIDE SEQUENCE [LARGE SCALE GENOMIC DNA]</scope>
    <source>
        <strain evidence="3">IMI 349063</strain>
    </source>
</reference>
<evidence type="ECO:0000313" key="2">
    <source>
        <dbReference type="EMBL" id="CCF36243.1"/>
    </source>
</evidence>
<evidence type="ECO:0000313" key="3">
    <source>
        <dbReference type="Proteomes" id="UP000007174"/>
    </source>
</evidence>
<gene>
    <name evidence="2" type="ORF">CH063_07857</name>
</gene>
<feature type="compositionally biased region" description="Polar residues" evidence="1">
    <location>
        <begin position="11"/>
        <end position="23"/>
    </location>
</feature>
<name>H1V7P1_COLHI</name>
<evidence type="ECO:0000256" key="1">
    <source>
        <dbReference type="SAM" id="MobiDB-lite"/>
    </source>
</evidence>
<feature type="region of interest" description="Disordered" evidence="1">
    <location>
        <begin position="1"/>
        <end position="27"/>
    </location>
</feature>
<accession>H1V7P1</accession>
<dbReference type="EMBL" id="CACQ02001896">
    <property type="protein sequence ID" value="CCF36243.1"/>
    <property type="molecule type" value="Genomic_DNA"/>
</dbReference>